<feature type="chain" id="PRO_5009919431" evidence="1">
    <location>
        <begin position="22"/>
        <end position="198"/>
    </location>
</feature>
<dbReference type="PANTHER" id="PTHR36573:SF1">
    <property type="entry name" value="INTERMEMBRANE PHOSPHOLIPID TRANSPORT SYSTEM BINDING PROTEIN MLAC"/>
    <property type="match status" value="1"/>
</dbReference>
<evidence type="ECO:0000313" key="2">
    <source>
        <dbReference type="EMBL" id="SHJ79269.1"/>
    </source>
</evidence>
<proteinExistence type="predicted"/>
<sequence length="198" mass="22526">MMKKVLFAFSLLLLFAPMALAIPQPQAEVEMMVSSVLDVLQQEKLSLEEKKAQVSGKVQEFLNVSSMSQRTLGAHWQGATNEQRQRFSELFVKVLEGTYLNRIGDYTDGEVQYLKQRVKGDKAIIDTKIVTGEMSIPVQYKMIYVNERWQVFDVIIEGVSLIRNYRASYGEIIRKEGYEGLFALMEQKVIAMQGTAGE</sequence>
<reference evidence="2 3" key="1">
    <citation type="submission" date="2016-11" db="EMBL/GenBank/DDBJ databases">
        <authorList>
            <person name="Jaros S."/>
            <person name="Januszkiewicz K."/>
            <person name="Wedrychowicz H."/>
        </authorList>
    </citation>
    <scope>NUCLEOTIDE SEQUENCE [LARGE SCALE GENOMIC DNA]</scope>
    <source>
        <strain evidence="2 3">DSM 5091</strain>
    </source>
</reference>
<accession>A0A1M6M737</accession>
<feature type="signal peptide" evidence="1">
    <location>
        <begin position="1"/>
        <end position="21"/>
    </location>
</feature>
<dbReference type="PANTHER" id="PTHR36573">
    <property type="entry name" value="INTERMEMBRANE PHOSPHOLIPID TRANSPORT SYSTEM BINDING PROTEIN MLAC"/>
    <property type="match status" value="1"/>
</dbReference>
<dbReference type="AlphaFoldDB" id="A0A1M6M737"/>
<evidence type="ECO:0000256" key="1">
    <source>
        <dbReference type="SAM" id="SignalP"/>
    </source>
</evidence>
<dbReference type="PIRSF" id="PIRSF004649">
    <property type="entry name" value="MlaC"/>
    <property type="match status" value="1"/>
</dbReference>
<keyword evidence="1" id="KW-0732">Signal</keyword>
<dbReference type="Proteomes" id="UP000184171">
    <property type="component" value="Unassembled WGS sequence"/>
</dbReference>
<organism evidence="2 3">
    <name type="scientific">Malonomonas rubra DSM 5091</name>
    <dbReference type="NCBI Taxonomy" id="1122189"/>
    <lineage>
        <taxon>Bacteria</taxon>
        <taxon>Pseudomonadati</taxon>
        <taxon>Thermodesulfobacteriota</taxon>
        <taxon>Desulfuromonadia</taxon>
        <taxon>Desulfuromonadales</taxon>
        <taxon>Geopsychrobacteraceae</taxon>
        <taxon>Malonomonas</taxon>
    </lineage>
</organism>
<name>A0A1M6M737_MALRU</name>
<gene>
    <name evidence="2" type="ORF">SAMN02745165_03195</name>
</gene>
<dbReference type="Gene3D" id="3.10.450.710">
    <property type="entry name" value="Tgt2/MlaC"/>
    <property type="match status" value="1"/>
</dbReference>
<evidence type="ECO:0000313" key="3">
    <source>
        <dbReference type="Proteomes" id="UP000184171"/>
    </source>
</evidence>
<dbReference type="STRING" id="1122189.SAMN02745165_03195"/>
<dbReference type="EMBL" id="FQZT01000016">
    <property type="protein sequence ID" value="SHJ79269.1"/>
    <property type="molecule type" value="Genomic_DNA"/>
</dbReference>
<protein>
    <submittedName>
        <fullName evidence="2">Phospholipid transport system substrate-binding protein</fullName>
    </submittedName>
</protein>
<dbReference type="Pfam" id="PF05494">
    <property type="entry name" value="MlaC"/>
    <property type="match status" value="1"/>
</dbReference>
<dbReference type="InterPro" id="IPR042245">
    <property type="entry name" value="Tgt2/MlaC_sf"/>
</dbReference>
<dbReference type="InterPro" id="IPR008869">
    <property type="entry name" value="MlaC/ttg2D"/>
</dbReference>
<keyword evidence="3" id="KW-1185">Reference proteome</keyword>